<keyword evidence="1" id="KW-0472">Membrane</keyword>
<dbReference type="RefSeq" id="WP_378071138.1">
    <property type="nucleotide sequence ID" value="NZ_JBHSBL010000024.1"/>
</dbReference>
<name>A0ABV8J121_9ACTN</name>
<reference evidence="3" key="1">
    <citation type="journal article" date="2019" name="Int. J. Syst. Evol. Microbiol.">
        <title>The Global Catalogue of Microorganisms (GCM) 10K type strain sequencing project: providing services to taxonomists for standard genome sequencing and annotation.</title>
        <authorList>
            <consortium name="The Broad Institute Genomics Platform"/>
            <consortium name="The Broad Institute Genome Sequencing Center for Infectious Disease"/>
            <person name="Wu L."/>
            <person name="Ma J."/>
        </authorList>
    </citation>
    <scope>NUCLEOTIDE SEQUENCE [LARGE SCALE GENOMIC DNA]</scope>
    <source>
        <strain evidence="3">TBRC 5832</strain>
    </source>
</reference>
<comment type="caution">
    <text evidence="2">The sequence shown here is derived from an EMBL/GenBank/DDBJ whole genome shotgun (WGS) entry which is preliminary data.</text>
</comment>
<keyword evidence="1" id="KW-0812">Transmembrane</keyword>
<protein>
    <submittedName>
        <fullName evidence="2">Uncharacterized protein</fullName>
    </submittedName>
</protein>
<evidence type="ECO:0000313" key="3">
    <source>
        <dbReference type="Proteomes" id="UP001595867"/>
    </source>
</evidence>
<organism evidence="2 3">
    <name type="scientific">Actinoplanes subglobosus</name>
    <dbReference type="NCBI Taxonomy" id="1547892"/>
    <lineage>
        <taxon>Bacteria</taxon>
        <taxon>Bacillati</taxon>
        <taxon>Actinomycetota</taxon>
        <taxon>Actinomycetes</taxon>
        <taxon>Micromonosporales</taxon>
        <taxon>Micromonosporaceae</taxon>
        <taxon>Actinoplanes</taxon>
    </lineage>
</organism>
<accession>A0ABV8J121</accession>
<keyword evidence="3" id="KW-1185">Reference proteome</keyword>
<sequence length="217" mass="22348">MSNAAPARARLSGTRLGRFVALALVPIVAAAIGLSALGLVAPTGYIVLDLVVDNTPFVVLTAVTAGAGIAVAGWLVFRRGPAAIVVRVVTGLLAAVVLAAGVFVAFAKASFATDVLSTEVIAVSPDGGHELVVRETRDWKNSTHHELRLRSRAGLLSRVADTDLADISCVAGFADIGRIRATFTAAREVTFANGAGPDVVVAFDDALRPTTFAAFCP</sequence>
<gene>
    <name evidence="2" type="ORF">ACFO0C_35430</name>
</gene>
<proteinExistence type="predicted"/>
<dbReference type="Proteomes" id="UP001595867">
    <property type="component" value="Unassembled WGS sequence"/>
</dbReference>
<keyword evidence="1" id="KW-1133">Transmembrane helix</keyword>
<dbReference type="EMBL" id="JBHSBL010000024">
    <property type="protein sequence ID" value="MFC4070252.1"/>
    <property type="molecule type" value="Genomic_DNA"/>
</dbReference>
<evidence type="ECO:0000256" key="1">
    <source>
        <dbReference type="SAM" id="Phobius"/>
    </source>
</evidence>
<evidence type="ECO:0000313" key="2">
    <source>
        <dbReference type="EMBL" id="MFC4070252.1"/>
    </source>
</evidence>
<feature type="transmembrane region" description="Helical" evidence="1">
    <location>
        <begin position="20"/>
        <end position="45"/>
    </location>
</feature>
<feature type="transmembrane region" description="Helical" evidence="1">
    <location>
        <begin position="57"/>
        <end position="77"/>
    </location>
</feature>
<feature type="transmembrane region" description="Helical" evidence="1">
    <location>
        <begin position="84"/>
        <end position="107"/>
    </location>
</feature>